<evidence type="ECO:0000313" key="5">
    <source>
        <dbReference type="Proteomes" id="UP000179627"/>
    </source>
</evidence>
<dbReference type="PANTHER" id="PTHR30055">
    <property type="entry name" value="HTH-TYPE TRANSCRIPTIONAL REGULATOR RUTR"/>
    <property type="match status" value="1"/>
</dbReference>
<feature type="domain" description="HTH tetR-type" evidence="3">
    <location>
        <begin position="1"/>
        <end position="54"/>
    </location>
</feature>
<proteinExistence type="predicted"/>
<keyword evidence="5" id="KW-1185">Reference proteome</keyword>
<dbReference type="InterPro" id="IPR050109">
    <property type="entry name" value="HTH-type_TetR-like_transc_reg"/>
</dbReference>
<organism evidence="4 5">
    <name type="scientific">Parafrankia colletiae</name>
    <dbReference type="NCBI Taxonomy" id="573497"/>
    <lineage>
        <taxon>Bacteria</taxon>
        <taxon>Bacillati</taxon>
        <taxon>Actinomycetota</taxon>
        <taxon>Actinomycetes</taxon>
        <taxon>Frankiales</taxon>
        <taxon>Frankiaceae</taxon>
        <taxon>Parafrankia</taxon>
    </lineage>
</organism>
<dbReference type="EMBL" id="MBLM01000005">
    <property type="protein sequence ID" value="OHV45644.1"/>
    <property type="molecule type" value="Genomic_DNA"/>
</dbReference>
<dbReference type="PANTHER" id="PTHR30055:SF237">
    <property type="entry name" value="TRANSCRIPTIONAL REPRESSOR MCE3R"/>
    <property type="match status" value="1"/>
</dbReference>
<name>A0A1S1RLG4_9ACTN</name>
<dbReference type="GO" id="GO:0000976">
    <property type="term" value="F:transcription cis-regulatory region binding"/>
    <property type="evidence" value="ECO:0007669"/>
    <property type="project" value="TreeGrafter"/>
</dbReference>
<feature type="DNA-binding region" description="H-T-H motif" evidence="2">
    <location>
        <begin position="17"/>
        <end position="36"/>
    </location>
</feature>
<dbReference type="SUPFAM" id="SSF48498">
    <property type="entry name" value="Tetracyclin repressor-like, C-terminal domain"/>
    <property type="match status" value="1"/>
</dbReference>
<evidence type="ECO:0000313" key="4">
    <source>
        <dbReference type="EMBL" id="OHV45644.1"/>
    </source>
</evidence>
<dbReference type="OrthoDB" id="9179041at2"/>
<dbReference type="Pfam" id="PF00440">
    <property type="entry name" value="TetR_N"/>
    <property type="match status" value="1"/>
</dbReference>
<protein>
    <submittedName>
        <fullName evidence="4">TetR family transcriptional regulator</fullName>
    </submittedName>
</protein>
<sequence>MHAAAVLFAERGFRGVGIEQIGAAVGISGPGIYRHFPSKDAMLVELLVGISRYLLENARDARQAGENSAQALDRLVRGHVEFALDHPELIVIHDRDLWSLPEEAAREVRRLQRAYTEQWVETLREARPELGVAAARARAHALFGLINSTPHSASDLGRPEMAAMLHTMALGAAHS</sequence>
<comment type="caution">
    <text evidence="4">The sequence shown here is derived from an EMBL/GenBank/DDBJ whole genome shotgun (WGS) entry which is preliminary data.</text>
</comment>
<reference evidence="5" key="1">
    <citation type="submission" date="2016-07" db="EMBL/GenBank/DDBJ databases">
        <title>Sequence Frankia sp. strain CcI1.17.</title>
        <authorList>
            <person name="Ghodhbane-Gtari F."/>
            <person name="Swanson E."/>
            <person name="Gueddou A."/>
            <person name="Morris K."/>
            <person name="Hezbri K."/>
            <person name="Ktari A."/>
            <person name="Nouioui I."/>
            <person name="Abebe-Akele F."/>
            <person name="Simpson S."/>
            <person name="Thomas K."/>
            <person name="Gtari M."/>
            <person name="Tisa L.S."/>
            <person name="Hurst S."/>
        </authorList>
    </citation>
    <scope>NUCLEOTIDE SEQUENCE [LARGE SCALE GENOMIC DNA]</scope>
    <source>
        <strain evidence="5">Cc1.17</strain>
    </source>
</reference>
<evidence type="ECO:0000256" key="1">
    <source>
        <dbReference type="ARBA" id="ARBA00023125"/>
    </source>
</evidence>
<dbReference type="Gene3D" id="1.10.357.10">
    <property type="entry name" value="Tetracycline Repressor, domain 2"/>
    <property type="match status" value="1"/>
</dbReference>
<dbReference type="PROSITE" id="PS50977">
    <property type="entry name" value="HTH_TETR_2"/>
    <property type="match status" value="1"/>
</dbReference>
<dbReference type="InterPro" id="IPR036271">
    <property type="entry name" value="Tet_transcr_reg_TetR-rel_C_sf"/>
</dbReference>
<dbReference type="AlphaFoldDB" id="A0A1S1RLG4"/>
<dbReference type="InterPro" id="IPR041490">
    <property type="entry name" value="KstR2_TetR_C"/>
</dbReference>
<dbReference type="GO" id="GO:0003700">
    <property type="term" value="F:DNA-binding transcription factor activity"/>
    <property type="evidence" value="ECO:0007669"/>
    <property type="project" value="TreeGrafter"/>
</dbReference>
<dbReference type="Proteomes" id="UP000179627">
    <property type="component" value="Unassembled WGS sequence"/>
</dbReference>
<evidence type="ECO:0000256" key="2">
    <source>
        <dbReference type="PROSITE-ProRule" id="PRU00335"/>
    </source>
</evidence>
<keyword evidence="1 2" id="KW-0238">DNA-binding</keyword>
<accession>A0A1S1RLG4</accession>
<dbReference type="SUPFAM" id="SSF46689">
    <property type="entry name" value="Homeodomain-like"/>
    <property type="match status" value="1"/>
</dbReference>
<gene>
    <name evidence="4" type="ORF">CC117_31730</name>
</gene>
<dbReference type="Pfam" id="PF17932">
    <property type="entry name" value="TetR_C_24"/>
    <property type="match status" value="1"/>
</dbReference>
<dbReference type="Gene3D" id="1.10.10.60">
    <property type="entry name" value="Homeodomain-like"/>
    <property type="match status" value="1"/>
</dbReference>
<dbReference type="InterPro" id="IPR001647">
    <property type="entry name" value="HTH_TetR"/>
</dbReference>
<dbReference type="InterPro" id="IPR009057">
    <property type="entry name" value="Homeodomain-like_sf"/>
</dbReference>
<evidence type="ECO:0000259" key="3">
    <source>
        <dbReference type="PROSITE" id="PS50977"/>
    </source>
</evidence>